<dbReference type="EMBL" id="CP090892">
    <property type="protein sequence ID" value="ULU04576.1"/>
    <property type="molecule type" value="Genomic_DNA"/>
</dbReference>
<evidence type="ECO:0000256" key="10">
    <source>
        <dbReference type="SAM" id="MobiDB-lite"/>
    </source>
</evidence>
<evidence type="ECO:0000256" key="1">
    <source>
        <dbReference type="ARBA" id="ARBA00004021"/>
    </source>
</evidence>
<evidence type="ECO:0000259" key="11">
    <source>
        <dbReference type="Pfam" id="PF14204"/>
    </source>
</evidence>
<reference evidence="12 13" key="1">
    <citation type="submission" date="2022-05" db="EMBL/GenBank/DDBJ databases">
        <title>Chromosome-level reference genomes for two strains of Caenorhabditis briggsae: an improved platform for comparative genomics.</title>
        <authorList>
            <person name="Stevens L."/>
            <person name="Andersen E.C."/>
        </authorList>
    </citation>
    <scope>NUCLEOTIDE SEQUENCE [LARGE SCALE GENOMIC DNA]</scope>
    <source>
        <strain evidence="12">QX1410_ONT</strain>
        <tissue evidence="12">Whole-organism</tissue>
    </source>
</reference>
<dbReference type="InterPro" id="IPR025607">
    <property type="entry name" value="Ribosomal_uL18_C_euk"/>
</dbReference>
<comment type="subcellular location">
    <subcellularLocation>
        <location evidence="2">Cytoplasm</location>
    </subcellularLocation>
</comment>
<dbReference type="GO" id="GO:0008097">
    <property type="term" value="F:5S rRNA binding"/>
    <property type="evidence" value="ECO:0007669"/>
    <property type="project" value="InterPro"/>
</dbReference>
<dbReference type="PRINTS" id="PR00058">
    <property type="entry name" value="RIBOSOMALL5"/>
</dbReference>
<feature type="compositionally biased region" description="Basic residues" evidence="10">
    <location>
        <begin position="95"/>
        <end position="106"/>
    </location>
</feature>
<evidence type="ECO:0000256" key="8">
    <source>
        <dbReference type="ARBA" id="ARBA00035197"/>
    </source>
</evidence>
<comment type="similarity">
    <text evidence="3">Belongs to the universal ribosomal protein uL18 family.</text>
</comment>
<dbReference type="PANTHER" id="PTHR23410:SF12">
    <property type="entry name" value="LARGE RIBOSOMAL SUBUNIT PROTEIN UL18"/>
    <property type="match status" value="1"/>
</dbReference>
<dbReference type="GO" id="GO:0022626">
    <property type="term" value="C:cytosolic ribosome"/>
    <property type="evidence" value="ECO:0007669"/>
    <property type="project" value="UniProtKB-ARBA"/>
</dbReference>
<keyword evidence="4" id="KW-0963">Cytoplasm</keyword>
<comment type="function">
    <text evidence="1">Component of the ribosome, a large ribonucleoprotein complex responsible for the synthesis of proteins in the cell. The small ribosomal subunit (SSU) binds messenger RNAs (mRNAs) and translates the encoded message by selecting cognate aminoacyl-transfer RNA (tRNA) molecules. The large subunit (LSU) contains the ribosomal catalytic site termed the peptidyl transferase center (PTC), which catalyzes the formation of peptide bonds, thereby polymerizing the amino acids delivered by tRNAs into a polypeptide chain. The nascent polypeptides leave the ribosome through a tunnel in the LSU and interact with protein factors that function in enzymatic processing, targeting, and the membrane insertion of nascent chains at the exit of the ribosomal tunnel.</text>
</comment>
<evidence type="ECO:0000256" key="3">
    <source>
        <dbReference type="ARBA" id="ARBA00007116"/>
    </source>
</evidence>
<feature type="domain" description="Large ribosomal subunit protein uL18 C-terminal eukaryotes" evidence="11">
    <location>
        <begin position="77"/>
        <end position="125"/>
    </location>
</feature>
<dbReference type="PANTHER" id="PTHR23410">
    <property type="entry name" value="RIBOSOMAL PROTEIN L5-RELATED"/>
    <property type="match status" value="1"/>
</dbReference>
<accession>A0AAE9DI54</accession>
<organism evidence="12 13">
    <name type="scientific">Caenorhabditis briggsae</name>
    <dbReference type="NCBI Taxonomy" id="6238"/>
    <lineage>
        <taxon>Eukaryota</taxon>
        <taxon>Metazoa</taxon>
        <taxon>Ecdysozoa</taxon>
        <taxon>Nematoda</taxon>
        <taxon>Chromadorea</taxon>
        <taxon>Rhabditida</taxon>
        <taxon>Rhabditina</taxon>
        <taxon>Rhabditomorpha</taxon>
        <taxon>Rhabditoidea</taxon>
        <taxon>Rhabditidae</taxon>
        <taxon>Peloderinae</taxon>
        <taxon>Caenorhabditis</taxon>
    </lineage>
</organism>
<dbReference type="GO" id="GO:0006412">
    <property type="term" value="P:translation"/>
    <property type="evidence" value="ECO:0007669"/>
    <property type="project" value="InterPro"/>
</dbReference>
<dbReference type="GO" id="GO:1990904">
    <property type="term" value="C:ribonucleoprotein complex"/>
    <property type="evidence" value="ECO:0007669"/>
    <property type="project" value="UniProtKB-KW"/>
</dbReference>
<evidence type="ECO:0000256" key="9">
    <source>
        <dbReference type="ARBA" id="ARBA00035352"/>
    </source>
</evidence>
<proteinExistence type="inferred from homology"/>
<evidence type="ECO:0000313" key="13">
    <source>
        <dbReference type="Proteomes" id="UP000827892"/>
    </source>
</evidence>
<evidence type="ECO:0000256" key="7">
    <source>
        <dbReference type="ARBA" id="ARBA00023274"/>
    </source>
</evidence>
<evidence type="ECO:0000256" key="4">
    <source>
        <dbReference type="ARBA" id="ARBA00022490"/>
    </source>
</evidence>
<dbReference type="Pfam" id="PF14204">
    <property type="entry name" value="Ribosomal_L18_c"/>
    <property type="match status" value="1"/>
</dbReference>
<protein>
    <recommendedName>
        <fullName evidence="8">Large ribosomal subunit protein uL18</fullName>
    </recommendedName>
    <alternativeName>
        <fullName evidence="9">60S ribosomal protein L5</fullName>
    </alternativeName>
</protein>
<evidence type="ECO:0000256" key="5">
    <source>
        <dbReference type="ARBA" id="ARBA00022730"/>
    </source>
</evidence>
<gene>
    <name evidence="12" type="ORF">L3Y34_017380</name>
</gene>
<evidence type="ECO:0000256" key="6">
    <source>
        <dbReference type="ARBA" id="ARBA00022980"/>
    </source>
</evidence>
<dbReference type="GO" id="GO:0003735">
    <property type="term" value="F:structural constituent of ribosome"/>
    <property type="evidence" value="ECO:0007669"/>
    <property type="project" value="InterPro"/>
</dbReference>
<feature type="region of interest" description="Disordered" evidence="10">
    <location>
        <begin position="84"/>
        <end position="113"/>
    </location>
</feature>
<evidence type="ECO:0000313" key="12">
    <source>
        <dbReference type="EMBL" id="ULU04576.1"/>
    </source>
</evidence>
<keyword evidence="5" id="KW-0699">rRNA-binding</keyword>
<dbReference type="AlphaFoldDB" id="A0AAE9DI54"/>
<dbReference type="Proteomes" id="UP000827892">
    <property type="component" value="Chromosome II"/>
</dbReference>
<evidence type="ECO:0000256" key="2">
    <source>
        <dbReference type="ARBA" id="ARBA00004496"/>
    </source>
</evidence>
<keyword evidence="7" id="KW-0687">Ribonucleoprotein</keyword>
<dbReference type="SUPFAM" id="SSF53137">
    <property type="entry name" value="Translational machinery components"/>
    <property type="match status" value="1"/>
</dbReference>
<dbReference type="Gene3D" id="3.30.420.100">
    <property type="match status" value="1"/>
</dbReference>
<keyword evidence="5" id="KW-0694">RNA-binding</keyword>
<name>A0AAE9DI54_CAEBR</name>
<keyword evidence="6" id="KW-0689">Ribosomal protein</keyword>
<sequence length="133" mass="15250">MKGVADGGINVPHSESRFFGFDQESKDYNAEAHRDRILGKHVADYMSLLKEEDEDRYKRQFSKFLSNGMNADNLVATYQKAHANIRADPSPSAKKAAKPSKRHTAKRLTYDERKQRVADKKALLLQLKEQQQE</sequence>
<dbReference type="InterPro" id="IPR005485">
    <property type="entry name" value="Rbsml_uL18_euk_arch"/>
</dbReference>